<evidence type="ECO:0000313" key="1">
    <source>
        <dbReference type="EMBL" id="CAF3467495.1"/>
    </source>
</evidence>
<reference evidence="1" key="1">
    <citation type="submission" date="2021-02" db="EMBL/GenBank/DDBJ databases">
        <authorList>
            <person name="Nowell W R."/>
        </authorList>
    </citation>
    <scope>NUCLEOTIDE SEQUENCE</scope>
</reference>
<proteinExistence type="predicted"/>
<dbReference type="Proteomes" id="UP000663869">
    <property type="component" value="Unassembled WGS sequence"/>
</dbReference>
<evidence type="ECO:0000313" key="2">
    <source>
        <dbReference type="Proteomes" id="UP000663869"/>
    </source>
</evidence>
<comment type="caution">
    <text evidence="1">The sequence shown here is derived from an EMBL/GenBank/DDBJ whole genome shotgun (WGS) entry which is preliminary data.</text>
</comment>
<organism evidence="1 2">
    <name type="scientific">Rotaria socialis</name>
    <dbReference type="NCBI Taxonomy" id="392032"/>
    <lineage>
        <taxon>Eukaryota</taxon>
        <taxon>Metazoa</taxon>
        <taxon>Spiralia</taxon>
        <taxon>Gnathifera</taxon>
        <taxon>Rotifera</taxon>
        <taxon>Eurotatoria</taxon>
        <taxon>Bdelloidea</taxon>
        <taxon>Philodinida</taxon>
        <taxon>Philodinidae</taxon>
        <taxon>Rotaria</taxon>
    </lineage>
</organism>
<accession>A0A818F2Z5</accession>
<name>A0A818F2Z5_9BILA</name>
<sequence length="277" mass="32266">MREPELFVYLCDIKHCSQIIQSANILLEILQHLPPQYSVLLKSLSNSITYDVIIVDIKNVYYSLFMLEELNGNRKEHSRHIPLDLKDKDEQCNEPGVRTISNHLRNEKPTTSDATYVYNPGEWSPLAAPNRSTSYRHIYDEVKRISNQCEHLKMKIEKEDVEATKTIEQQNIQFQKILDVANQLIQQQNHMLEQFTKVVNETSSIVQNVVHSQDETKNSNGHKEIINSLIQTCQSSLEQFKILNQQHNLKYFQIISQMMNCRNDENNMTQNAIIHDG</sequence>
<dbReference type="EMBL" id="CAJNYU010001795">
    <property type="protein sequence ID" value="CAF3467495.1"/>
    <property type="molecule type" value="Genomic_DNA"/>
</dbReference>
<protein>
    <submittedName>
        <fullName evidence="1">Uncharacterized protein</fullName>
    </submittedName>
</protein>
<gene>
    <name evidence="1" type="ORF">FME351_LOCUS14571</name>
</gene>
<dbReference type="AlphaFoldDB" id="A0A818F2Z5"/>